<gene>
    <name evidence="2" type="ORF">I2I05_20920</name>
</gene>
<evidence type="ECO:0000313" key="2">
    <source>
        <dbReference type="EMBL" id="MBF9239868.1"/>
    </source>
</evidence>
<comment type="caution">
    <text evidence="2">The sequence shown here is derived from an EMBL/GenBank/DDBJ whole genome shotgun (WGS) entry which is preliminary data.</text>
</comment>
<protein>
    <submittedName>
        <fullName evidence="2">Fibronectin type III-like domain-contianing protein</fullName>
    </submittedName>
</protein>
<evidence type="ECO:0000259" key="1">
    <source>
        <dbReference type="SMART" id="SM01217"/>
    </source>
</evidence>
<dbReference type="Pfam" id="PF14310">
    <property type="entry name" value="Fn3-like"/>
    <property type="match status" value="1"/>
</dbReference>
<feature type="domain" description="Fibronectin type III-like" evidence="1">
    <location>
        <begin position="3"/>
        <end position="53"/>
    </location>
</feature>
<organism evidence="2 3">
    <name type="scientific">Hymenobacter jeongseonensis</name>
    <dbReference type="NCBI Taxonomy" id="2791027"/>
    <lineage>
        <taxon>Bacteria</taxon>
        <taxon>Pseudomonadati</taxon>
        <taxon>Bacteroidota</taxon>
        <taxon>Cytophagia</taxon>
        <taxon>Cytophagales</taxon>
        <taxon>Hymenobacteraceae</taxon>
        <taxon>Hymenobacter</taxon>
    </lineage>
</organism>
<dbReference type="Proteomes" id="UP000597617">
    <property type="component" value="Unassembled WGS sequence"/>
</dbReference>
<dbReference type="InterPro" id="IPR013783">
    <property type="entry name" value="Ig-like_fold"/>
</dbReference>
<proteinExistence type="predicted"/>
<dbReference type="EMBL" id="JADQDQ010000020">
    <property type="protein sequence ID" value="MBF9239868.1"/>
    <property type="molecule type" value="Genomic_DNA"/>
</dbReference>
<name>A0ABS0INC8_9BACT</name>
<sequence>MPWPFAKTRLLQPGESQTLTFSLSAGDLASYDAARSAWVAEPGSYTVHLGSSSAFKQTSAFELEKKVLTEQAHKALTPREPITELTKK</sequence>
<dbReference type="Gene3D" id="2.60.40.10">
    <property type="entry name" value="Immunoglobulins"/>
    <property type="match status" value="1"/>
</dbReference>
<dbReference type="SMART" id="SM01217">
    <property type="entry name" value="Fn3_like"/>
    <property type="match status" value="1"/>
</dbReference>
<reference evidence="2 3" key="1">
    <citation type="submission" date="2020-11" db="EMBL/GenBank/DDBJ databases">
        <authorList>
            <person name="Kim M.K."/>
        </authorList>
    </citation>
    <scope>NUCLEOTIDE SEQUENCE [LARGE SCALE GENOMIC DNA]</scope>
    <source>
        <strain evidence="2 3">BT683</strain>
    </source>
</reference>
<accession>A0ABS0INC8</accession>
<keyword evidence="3" id="KW-1185">Reference proteome</keyword>
<dbReference type="InterPro" id="IPR026891">
    <property type="entry name" value="Fn3-like"/>
</dbReference>
<evidence type="ECO:0000313" key="3">
    <source>
        <dbReference type="Proteomes" id="UP000597617"/>
    </source>
</evidence>
<dbReference type="RefSeq" id="WP_196284219.1">
    <property type="nucleotide sequence ID" value="NZ_JADQDQ010000020.1"/>
</dbReference>